<organism evidence="15 16">
    <name type="scientific">Marinomonas aquiplantarum</name>
    <dbReference type="NCBI Taxonomy" id="491951"/>
    <lineage>
        <taxon>Bacteria</taxon>
        <taxon>Pseudomonadati</taxon>
        <taxon>Pseudomonadota</taxon>
        <taxon>Gammaproteobacteria</taxon>
        <taxon>Oceanospirillales</taxon>
        <taxon>Oceanospirillaceae</taxon>
        <taxon>Marinomonas</taxon>
    </lineage>
</organism>
<evidence type="ECO:0000256" key="7">
    <source>
        <dbReference type="ARBA" id="ARBA00022679"/>
    </source>
</evidence>
<dbReference type="GO" id="GO:0003723">
    <property type="term" value="F:RNA binding"/>
    <property type="evidence" value="ECO:0007669"/>
    <property type="project" value="UniProtKB-UniRule"/>
</dbReference>
<name>A0A366D9W5_9GAMM</name>
<dbReference type="Gene3D" id="1.10.940.10">
    <property type="entry name" value="NusB-like"/>
    <property type="match status" value="1"/>
</dbReference>
<evidence type="ECO:0000259" key="14">
    <source>
        <dbReference type="PROSITE" id="PS51686"/>
    </source>
</evidence>
<dbReference type="RefSeq" id="WP_113873103.1">
    <property type="nucleotide sequence ID" value="NZ_QNRF01000001.1"/>
</dbReference>
<dbReference type="Proteomes" id="UP000252086">
    <property type="component" value="Unassembled WGS sequence"/>
</dbReference>
<dbReference type="AlphaFoldDB" id="A0A366D9W5"/>
<dbReference type="InterPro" id="IPR023267">
    <property type="entry name" value="RCMT"/>
</dbReference>
<dbReference type="OrthoDB" id="9810297at2"/>
<dbReference type="GO" id="GO:0005829">
    <property type="term" value="C:cytosol"/>
    <property type="evidence" value="ECO:0007669"/>
    <property type="project" value="TreeGrafter"/>
</dbReference>
<dbReference type="Gene3D" id="3.30.70.1170">
    <property type="entry name" value="Sun protein, domain 3"/>
    <property type="match status" value="1"/>
</dbReference>
<dbReference type="Pfam" id="PF01029">
    <property type="entry name" value="NusB"/>
    <property type="match status" value="1"/>
</dbReference>
<evidence type="ECO:0000256" key="1">
    <source>
        <dbReference type="ARBA" id="ARBA00002724"/>
    </source>
</evidence>
<accession>A0A366D9W5</accession>
<feature type="binding site" evidence="13">
    <location>
        <position position="347"/>
    </location>
    <ligand>
        <name>S-adenosyl-L-methionine</name>
        <dbReference type="ChEBI" id="CHEBI:59789"/>
    </ligand>
</feature>
<dbReference type="NCBIfam" id="NF011494">
    <property type="entry name" value="PRK14902.1"/>
    <property type="match status" value="1"/>
</dbReference>
<dbReference type="SUPFAM" id="SSF53335">
    <property type="entry name" value="S-adenosyl-L-methionine-dependent methyltransferases"/>
    <property type="match status" value="1"/>
</dbReference>
<keyword evidence="4" id="KW-0963">Cytoplasm</keyword>
<evidence type="ECO:0000313" key="16">
    <source>
        <dbReference type="Proteomes" id="UP000252086"/>
    </source>
</evidence>
<keyword evidence="5" id="KW-0698">rRNA processing</keyword>
<dbReference type="Pfam" id="PF01189">
    <property type="entry name" value="Methyltr_RsmB-F"/>
    <property type="match status" value="1"/>
</dbReference>
<comment type="caution">
    <text evidence="15">The sequence shown here is derived from an EMBL/GenBank/DDBJ whole genome shotgun (WGS) entry which is preliminary data.</text>
</comment>
<keyword evidence="9 13" id="KW-0694">RNA-binding</keyword>
<evidence type="ECO:0000256" key="6">
    <source>
        <dbReference type="ARBA" id="ARBA00022603"/>
    </source>
</evidence>
<evidence type="ECO:0000313" key="15">
    <source>
        <dbReference type="EMBL" id="RBO86234.1"/>
    </source>
</evidence>
<evidence type="ECO:0000256" key="5">
    <source>
        <dbReference type="ARBA" id="ARBA00022552"/>
    </source>
</evidence>
<evidence type="ECO:0000256" key="8">
    <source>
        <dbReference type="ARBA" id="ARBA00022691"/>
    </source>
</evidence>
<evidence type="ECO:0000256" key="2">
    <source>
        <dbReference type="ARBA" id="ARBA00004496"/>
    </source>
</evidence>
<feature type="domain" description="SAM-dependent MTase RsmB/NOP-type" evidence="14">
    <location>
        <begin position="170"/>
        <end position="465"/>
    </location>
</feature>
<proteinExistence type="inferred from homology"/>
<comment type="function">
    <text evidence="1">Specifically methylates the cytosine at position 967 (m5C967) of 16S rRNA.</text>
</comment>
<keyword evidence="6 13" id="KW-0489">Methyltransferase</keyword>
<evidence type="ECO:0000256" key="3">
    <source>
        <dbReference type="ARBA" id="ARBA00012140"/>
    </source>
</evidence>
<evidence type="ECO:0000256" key="12">
    <source>
        <dbReference type="ARBA" id="ARBA00047283"/>
    </source>
</evidence>
<comment type="similarity">
    <text evidence="13">Belongs to the class I-like SAM-binding methyltransferase superfamily. RsmB/NOP family.</text>
</comment>
<dbReference type="PROSITE" id="PS51686">
    <property type="entry name" value="SAM_MT_RSMB_NOP"/>
    <property type="match status" value="1"/>
</dbReference>
<dbReference type="PANTHER" id="PTHR22807">
    <property type="entry name" value="NOP2 YEAST -RELATED NOL1/NOP2/FMU SUN DOMAIN-CONTAINING"/>
    <property type="match status" value="1"/>
</dbReference>
<dbReference type="Gene3D" id="3.40.50.150">
    <property type="entry name" value="Vaccinia Virus protein VP39"/>
    <property type="match status" value="1"/>
</dbReference>
<dbReference type="InterPro" id="IPR004573">
    <property type="entry name" value="rRNA_ssu_MeTfrase_B"/>
</dbReference>
<dbReference type="EMBL" id="QNRF01000001">
    <property type="protein sequence ID" value="RBO86234.1"/>
    <property type="molecule type" value="Genomic_DNA"/>
</dbReference>
<feature type="binding site" evidence="13">
    <location>
        <position position="328"/>
    </location>
    <ligand>
        <name>S-adenosyl-L-methionine</name>
        <dbReference type="ChEBI" id="CHEBI:59789"/>
    </ligand>
</feature>
<sequence>MSQIEQVSTQTPRQVAIQVLTNVLLQQGSLSTQLNRLQGQLGTDQQALLKEFCFGVCRQYPKLNSIALSLLAHPFEEKDTDLYAILLLGLYQLSYMKTPDHAAVNESVEACRELNKDWATKLINAVLRRYQREEIEIIDNLKQMPSIEFNHPKWLVKRYKKHWSDNFEPIIEASNAHPPMCIRVNLDRVSRETYQSTLSELGIETTIGRLSKASLYLTKAVSVNQLPGFEDGLCSVQDESAQLAGEILKPTMGERLLDACAAPGGKTGHLLECMSLSQSETTNSQMADQKSSHQFPSLTAIELEDWRLEKIESNLERLGYSAELLCADAAEVTTWWDNQAYDKILLDVPCSATGVIRRNPDIKLNRKPTDIEELTHIQKNILNEVWATLKPNGYLLYATCSLMPEENEQQIAAFLSEHADAKEVALDHLNADLALNWGRDVSHGKQLFPTLNGNDGFYYCLLQKSA</sequence>
<dbReference type="Gene3D" id="1.10.287.730">
    <property type="entry name" value="Helix hairpin bin"/>
    <property type="match status" value="1"/>
</dbReference>
<dbReference type="GO" id="GO:0070475">
    <property type="term" value="P:rRNA base methylation"/>
    <property type="evidence" value="ECO:0007669"/>
    <property type="project" value="TreeGrafter"/>
</dbReference>
<evidence type="ECO:0000256" key="10">
    <source>
        <dbReference type="ARBA" id="ARBA00030399"/>
    </source>
</evidence>
<dbReference type="NCBIfam" id="TIGR00563">
    <property type="entry name" value="rsmB"/>
    <property type="match status" value="1"/>
</dbReference>
<keyword evidence="16" id="KW-1185">Reference proteome</keyword>
<dbReference type="GO" id="GO:0006355">
    <property type="term" value="P:regulation of DNA-templated transcription"/>
    <property type="evidence" value="ECO:0007669"/>
    <property type="project" value="InterPro"/>
</dbReference>
<comment type="subcellular location">
    <subcellularLocation>
        <location evidence="2">Cytoplasm</location>
    </subcellularLocation>
</comment>
<feature type="binding site" evidence="13">
    <location>
        <position position="302"/>
    </location>
    <ligand>
        <name>S-adenosyl-L-methionine</name>
        <dbReference type="ChEBI" id="CHEBI:59789"/>
    </ligand>
</feature>
<comment type="catalytic activity">
    <reaction evidence="12">
        <text>cytidine(967) in 16S rRNA + S-adenosyl-L-methionine = 5-methylcytidine(967) in 16S rRNA + S-adenosyl-L-homocysteine + H(+)</text>
        <dbReference type="Rhea" id="RHEA:42748"/>
        <dbReference type="Rhea" id="RHEA-COMP:10219"/>
        <dbReference type="Rhea" id="RHEA-COMP:10220"/>
        <dbReference type="ChEBI" id="CHEBI:15378"/>
        <dbReference type="ChEBI" id="CHEBI:57856"/>
        <dbReference type="ChEBI" id="CHEBI:59789"/>
        <dbReference type="ChEBI" id="CHEBI:74483"/>
        <dbReference type="ChEBI" id="CHEBI:82748"/>
        <dbReference type="EC" id="2.1.1.176"/>
    </reaction>
</comment>
<dbReference type="InterPro" id="IPR001678">
    <property type="entry name" value="MeTrfase_RsmB-F_NOP2_dom"/>
</dbReference>
<dbReference type="InterPro" id="IPR006027">
    <property type="entry name" value="NusB_RsmB_TIM44"/>
</dbReference>
<reference evidence="15 16" key="1">
    <citation type="submission" date="2018-06" db="EMBL/GenBank/DDBJ databases">
        <title>Genomic Encyclopedia of Type Strains, Phase III (KMG-III): the genomes of soil and plant-associated and newly described type strains.</title>
        <authorList>
            <person name="Whitman W."/>
        </authorList>
    </citation>
    <scope>NUCLEOTIDE SEQUENCE [LARGE SCALE GENOMIC DNA]</scope>
    <source>
        <strain evidence="15 16">CECT 7732</strain>
    </source>
</reference>
<dbReference type="PANTHER" id="PTHR22807:SF61">
    <property type="entry name" value="NOL1_NOP2_SUN FAMILY PROTEIN _ ANTITERMINATION NUSB DOMAIN-CONTAINING PROTEIN"/>
    <property type="match status" value="1"/>
</dbReference>
<evidence type="ECO:0000256" key="9">
    <source>
        <dbReference type="ARBA" id="ARBA00022884"/>
    </source>
</evidence>
<evidence type="ECO:0000256" key="11">
    <source>
        <dbReference type="ARBA" id="ARBA00031088"/>
    </source>
</evidence>
<keyword evidence="8 13" id="KW-0949">S-adenosyl-L-methionine</keyword>
<dbReference type="PRINTS" id="PR02008">
    <property type="entry name" value="RCMTFAMILY"/>
</dbReference>
<feature type="active site" description="Nucleophile" evidence="13">
    <location>
        <position position="400"/>
    </location>
</feature>
<dbReference type="InterPro" id="IPR054728">
    <property type="entry name" value="RsmB-like_ferredoxin"/>
</dbReference>
<evidence type="ECO:0000256" key="13">
    <source>
        <dbReference type="PROSITE-ProRule" id="PRU01023"/>
    </source>
</evidence>
<dbReference type="FunFam" id="3.40.50.150:FF:000022">
    <property type="entry name" value="Ribosomal RNA small subunit methyltransferase B"/>
    <property type="match status" value="1"/>
</dbReference>
<feature type="binding site" evidence="13">
    <location>
        <begin position="260"/>
        <end position="266"/>
    </location>
    <ligand>
        <name>S-adenosyl-L-methionine</name>
        <dbReference type="ChEBI" id="CHEBI:59789"/>
    </ligand>
</feature>
<dbReference type="NCBIfam" id="NF008149">
    <property type="entry name" value="PRK10901.1"/>
    <property type="match status" value="1"/>
</dbReference>
<dbReference type="SUPFAM" id="SSF48013">
    <property type="entry name" value="NusB-like"/>
    <property type="match status" value="1"/>
</dbReference>
<evidence type="ECO:0000256" key="4">
    <source>
        <dbReference type="ARBA" id="ARBA00022490"/>
    </source>
</evidence>
<dbReference type="EC" id="2.1.1.176" evidence="3"/>
<dbReference type="GO" id="GO:0009383">
    <property type="term" value="F:rRNA (cytosine-C5-)-methyltransferase activity"/>
    <property type="evidence" value="ECO:0007669"/>
    <property type="project" value="TreeGrafter"/>
</dbReference>
<gene>
    <name evidence="15" type="ORF">DFP76_101511</name>
</gene>
<keyword evidence="7 13" id="KW-0808">Transferase</keyword>
<protein>
    <recommendedName>
        <fullName evidence="3">16S rRNA (cytosine(967)-C(5))-methyltransferase</fullName>
        <ecNumber evidence="3">2.1.1.176</ecNumber>
    </recommendedName>
    <alternativeName>
        <fullName evidence="10">16S rRNA m5C967 methyltransferase</fullName>
    </alternativeName>
    <alternativeName>
        <fullName evidence="11">rRNA (cytosine-C(5)-)-methyltransferase RsmB</fullName>
    </alternativeName>
</protein>
<dbReference type="InterPro" id="IPR049560">
    <property type="entry name" value="MeTrfase_RsmB-F_NOP2_cat"/>
</dbReference>
<dbReference type="InterPro" id="IPR029063">
    <property type="entry name" value="SAM-dependent_MTases_sf"/>
</dbReference>
<dbReference type="InterPro" id="IPR035926">
    <property type="entry name" value="NusB-like_sf"/>
</dbReference>
<dbReference type="Pfam" id="PF22458">
    <property type="entry name" value="RsmF-B_ferredox"/>
    <property type="match status" value="1"/>
</dbReference>